<sequence length="209" mass="21931">MRARSWASCLTGRVSSTSGSITDRVVKHVAGVVGSEPQRASVTFLGVEPVDVLRFVNGDELVFATVGCARHPMHDPNDLAPDPVRGPRAEAVVRMRAVAPLPGLHKALATLAAAPAVEGLVLAEDSLIDLQEPLWAGAICSAFLLTADTEIADLPLDDPAEPVHFLRAVPITANEAAWVRLKGAAALRDAWVEAGVDIADPTRSAVTPS</sequence>
<evidence type="ECO:0000259" key="1">
    <source>
        <dbReference type="Pfam" id="PF05076"/>
    </source>
</evidence>
<accession>A0AA97CU19</accession>
<proteinExistence type="predicted"/>
<feature type="domain" description="Suppressor of fused-like" evidence="1">
    <location>
        <begin position="47"/>
        <end position="203"/>
    </location>
</feature>
<gene>
    <name evidence="2" type="ORF">MP11Mi_02040</name>
</gene>
<name>A0AA97CU19_9ACTN</name>
<reference evidence="2" key="1">
    <citation type="submission" date="2023-06" db="EMBL/GenBank/DDBJ databases">
        <title>Gordonia sp. nov. and Pseudochrobactrum sp. nov., two species isolated from the burying beetle Nicrophorus vespilloides.</title>
        <authorList>
            <person name="Poehlein A."/>
            <person name="Guzman J."/>
            <person name="Daniel R."/>
            <person name="Vilcinskas A."/>
        </authorList>
    </citation>
    <scope>NUCLEOTIDE SEQUENCE</scope>
    <source>
        <strain evidence="2">MP11Mi</strain>
    </source>
</reference>
<dbReference type="InterPro" id="IPR020941">
    <property type="entry name" value="SUFU-like_domain"/>
</dbReference>
<dbReference type="Pfam" id="PF05076">
    <property type="entry name" value="SUFU"/>
    <property type="match status" value="1"/>
</dbReference>
<protein>
    <recommendedName>
        <fullName evidence="1">Suppressor of fused-like domain-containing protein</fullName>
    </recommendedName>
</protein>
<evidence type="ECO:0000313" key="2">
    <source>
        <dbReference type="EMBL" id="WOC11137.1"/>
    </source>
</evidence>
<dbReference type="AlphaFoldDB" id="A0AA97CU19"/>
<organism evidence="2">
    <name type="scientific">Gordonia sp. MP11Mi</name>
    <dbReference type="NCBI Taxonomy" id="3022769"/>
    <lineage>
        <taxon>Bacteria</taxon>
        <taxon>Bacillati</taxon>
        <taxon>Actinomycetota</taxon>
        <taxon>Actinomycetes</taxon>
        <taxon>Mycobacteriales</taxon>
        <taxon>Gordoniaceae</taxon>
        <taxon>Gordonia</taxon>
    </lineage>
</organism>
<dbReference type="EMBL" id="CP128986">
    <property type="protein sequence ID" value="WOC11137.1"/>
    <property type="molecule type" value="Genomic_DNA"/>
</dbReference>